<evidence type="ECO:0000259" key="5">
    <source>
        <dbReference type="PROSITE" id="PS51186"/>
    </source>
</evidence>
<dbReference type="InterPro" id="IPR016181">
    <property type="entry name" value="Acyl_CoA_acyltransferase"/>
</dbReference>
<keyword evidence="6" id="KW-0808">Transferase</keyword>
<proteinExistence type="predicted"/>
<evidence type="ECO:0000259" key="4">
    <source>
        <dbReference type="PROSITE" id="PS50987"/>
    </source>
</evidence>
<dbReference type="InterPro" id="IPR011991">
    <property type="entry name" value="ArsR-like_HTH"/>
</dbReference>
<dbReference type="PROSITE" id="PS50987">
    <property type="entry name" value="HTH_ARSR_2"/>
    <property type="match status" value="1"/>
</dbReference>
<feature type="domain" description="HTH arsR-type" evidence="4">
    <location>
        <begin position="20"/>
        <end position="122"/>
    </location>
</feature>
<dbReference type="GO" id="GO:0003700">
    <property type="term" value="F:DNA-binding transcription factor activity"/>
    <property type="evidence" value="ECO:0007669"/>
    <property type="project" value="InterPro"/>
</dbReference>
<dbReference type="SUPFAM" id="SSF55729">
    <property type="entry name" value="Acyl-CoA N-acyltransferases (Nat)"/>
    <property type="match status" value="1"/>
</dbReference>
<keyword evidence="6" id="KW-0012">Acyltransferase</keyword>
<organism evidence="6 7">
    <name type="scientific">Nocardia puris</name>
    <dbReference type="NCBI Taxonomy" id="208602"/>
    <lineage>
        <taxon>Bacteria</taxon>
        <taxon>Bacillati</taxon>
        <taxon>Actinomycetota</taxon>
        <taxon>Actinomycetes</taxon>
        <taxon>Mycobacteriales</taxon>
        <taxon>Nocardiaceae</taxon>
        <taxon>Nocardia</taxon>
    </lineage>
</organism>
<dbReference type="GO" id="GO:0003677">
    <property type="term" value="F:DNA binding"/>
    <property type="evidence" value="ECO:0007669"/>
    <property type="project" value="UniProtKB-KW"/>
</dbReference>
<evidence type="ECO:0000256" key="2">
    <source>
        <dbReference type="ARBA" id="ARBA00023125"/>
    </source>
</evidence>
<dbReference type="InterPro" id="IPR051081">
    <property type="entry name" value="HTH_MetalResp_TranReg"/>
</dbReference>
<dbReference type="InterPro" id="IPR001845">
    <property type="entry name" value="HTH_ArsR_DNA-bd_dom"/>
</dbReference>
<dbReference type="Gene3D" id="3.40.630.30">
    <property type="match status" value="1"/>
</dbReference>
<dbReference type="InterPro" id="IPR000182">
    <property type="entry name" value="GNAT_dom"/>
</dbReference>
<dbReference type="CDD" id="cd00090">
    <property type="entry name" value="HTH_ARSR"/>
    <property type="match status" value="1"/>
</dbReference>
<dbReference type="PANTHER" id="PTHR33154">
    <property type="entry name" value="TRANSCRIPTIONAL REGULATOR, ARSR FAMILY"/>
    <property type="match status" value="1"/>
</dbReference>
<dbReference type="PRINTS" id="PR00778">
    <property type="entry name" value="HTHARSR"/>
</dbReference>
<keyword evidence="3" id="KW-0804">Transcription</keyword>
<evidence type="ECO:0000313" key="7">
    <source>
        <dbReference type="Proteomes" id="UP000252586"/>
    </source>
</evidence>
<dbReference type="Pfam" id="PF00583">
    <property type="entry name" value="Acetyltransf_1"/>
    <property type="match status" value="1"/>
</dbReference>
<dbReference type="GO" id="GO:0016747">
    <property type="term" value="F:acyltransferase activity, transferring groups other than amino-acyl groups"/>
    <property type="evidence" value="ECO:0007669"/>
    <property type="project" value="InterPro"/>
</dbReference>
<dbReference type="Pfam" id="PF12840">
    <property type="entry name" value="HTH_20"/>
    <property type="match status" value="1"/>
</dbReference>
<dbReference type="OrthoDB" id="3173333at2"/>
<dbReference type="PROSITE" id="PS51186">
    <property type="entry name" value="GNAT"/>
    <property type="match status" value="1"/>
</dbReference>
<dbReference type="Proteomes" id="UP000252586">
    <property type="component" value="Unassembled WGS sequence"/>
</dbReference>
<protein>
    <submittedName>
        <fullName evidence="6">L-amino acid N-acyltransferase YncA</fullName>
    </submittedName>
</protein>
<sequence length="281" mass="29833">MTALDMPTVRTGGSARDDALPVAEATRYAGWFATLADPTRVRLLHQVATRAGGITVGELAEALGIGQPTVSHHLRKLAETGFVTLHKNGTSTVVAINPACCTGLPHAADAVMGVLAPRPCCPSELPPDVSVRAATDADAGAIREICSEAAEFDAVSPADPTAHWLPDHRWVAEVAGRVVGWTALSPVSDRPAYRGVAESEIYVTERARGRGIGKSLLFTQVVAADEAGLWTVQTSLSPENRAALALHHSAGYRTVGVRERVVRVGDAWRDAVFLERRSPVR</sequence>
<dbReference type="Gene3D" id="1.10.10.10">
    <property type="entry name" value="Winged helix-like DNA-binding domain superfamily/Winged helix DNA-binding domain"/>
    <property type="match status" value="1"/>
</dbReference>
<feature type="domain" description="N-acetyltransferase" evidence="5">
    <location>
        <begin position="129"/>
        <end position="275"/>
    </location>
</feature>
<dbReference type="InterPro" id="IPR036390">
    <property type="entry name" value="WH_DNA-bd_sf"/>
</dbReference>
<dbReference type="AlphaFoldDB" id="A0A366E3G9"/>
<evidence type="ECO:0000256" key="1">
    <source>
        <dbReference type="ARBA" id="ARBA00023015"/>
    </source>
</evidence>
<evidence type="ECO:0000313" key="6">
    <source>
        <dbReference type="EMBL" id="RBO96921.1"/>
    </source>
</evidence>
<dbReference type="EMBL" id="QNRE01000001">
    <property type="protein sequence ID" value="RBO96921.1"/>
    <property type="molecule type" value="Genomic_DNA"/>
</dbReference>
<comment type="caution">
    <text evidence="6">The sequence shown here is derived from an EMBL/GenBank/DDBJ whole genome shotgun (WGS) entry which is preliminary data.</text>
</comment>
<keyword evidence="2" id="KW-0238">DNA-binding</keyword>
<accession>A0A366E3G9</accession>
<gene>
    <name evidence="6" type="ORF">DFR74_101940</name>
</gene>
<dbReference type="InterPro" id="IPR036388">
    <property type="entry name" value="WH-like_DNA-bd_sf"/>
</dbReference>
<evidence type="ECO:0000256" key="3">
    <source>
        <dbReference type="ARBA" id="ARBA00023163"/>
    </source>
</evidence>
<dbReference type="CDD" id="cd04301">
    <property type="entry name" value="NAT_SF"/>
    <property type="match status" value="1"/>
</dbReference>
<dbReference type="SMART" id="SM00418">
    <property type="entry name" value="HTH_ARSR"/>
    <property type="match status" value="1"/>
</dbReference>
<dbReference type="SUPFAM" id="SSF46785">
    <property type="entry name" value="Winged helix' DNA-binding domain"/>
    <property type="match status" value="1"/>
</dbReference>
<dbReference type="PANTHER" id="PTHR33154:SF33">
    <property type="entry name" value="TRANSCRIPTIONAL REPRESSOR SDPR"/>
    <property type="match status" value="1"/>
</dbReference>
<keyword evidence="1" id="KW-0805">Transcription regulation</keyword>
<keyword evidence="7" id="KW-1185">Reference proteome</keyword>
<reference evidence="6 7" key="1">
    <citation type="submission" date="2018-06" db="EMBL/GenBank/DDBJ databases">
        <title>Genomic Encyclopedia of Type Strains, Phase IV (KMG-IV): sequencing the most valuable type-strain genomes for metagenomic binning, comparative biology and taxonomic classification.</title>
        <authorList>
            <person name="Goeker M."/>
        </authorList>
    </citation>
    <scope>NUCLEOTIDE SEQUENCE [LARGE SCALE GENOMIC DNA]</scope>
    <source>
        <strain evidence="6 7">DSM 44599</strain>
    </source>
</reference>
<name>A0A366E3G9_9NOCA</name>
<dbReference type="RefSeq" id="WP_067510384.1">
    <property type="nucleotide sequence ID" value="NZ_CP107943.1"/>
</dbReference>
<dbReference type="STRING" id="1210090.GCA_001613185_03737"/>
<dbReference type="NCBIfam" id="NF033788">
    <property type="entry name" value="HTH_metalloreg"/>
    <property type="match status" value="1"/>
</dbReference>